<dbReference type="AlphaFoldDB" id="A0A5P1E7Z1"/>
<dbReference type="Gramene" id="ONK58684">
    <property type="protein sequence ID" value="ONK58684"/>
    <property type="gene ID" value="A4U43_C09F15600"/>
</dbReference>
<sequence length="204" mass="23056">MANMDHSWVVDVKSELNDVDASSELDDIWTKHSIYMVPALIKDLNPKAYKPQIISFGPYHYGDEKLRPMEIHKRRALIHFLKRAQKPLQDFMSALEEVAGVLMDSYESLDGSRHGMSNVMLHIKMDMLRIENQLPLLVLKKLAAAETGAAPDDDEDDDEINRLVLDFMGSRPVPSQVGLGLHTLDLFRRSCVRFPAGEAVSNAR</sequence>
<dbReference type="Proteomes" id="UP000243459">
    <property type="component" value="Chromosome 9"/>
</dbReference>
<reference evidence="2" key="1">
    <citation type="journal article" date="2017" name="Nat. Commun.">
        <title>The asparagus genome sheds light on the origin and evolution of a young Y chromosome.</title>
        <authorList>
            <person name="Harkess A."/>
            <person name="Zhou J."/>
            <person name="Xu C."/>
            <person name="Bowers J.E."/>
            <person name="Van der Hulst R."/>
            <person name="Ayyampalayam S."/>
            <person name="Mercati F."/>
            <person name="Riccardi P."/>
            <person name="McKain M.R."/>
            <person name="Kakrana A."/>
            <person name="Tang H."/>
            <person name="Ray J."/>
            <person name="Groenendijk J."/>
            <person name="Arikit S."/>
            <person name="Mathioni S.M."/>
            <person name="Nakano M."/>
            <person name="Shan H."/>
            <person name="Telgmann-Rauber A."/>
            <person name="Kanno A."/>
            <person name="Yue Z."/>
            <person name="Chen H."/>
            <person name="Li W."/>
            <person name="Chen Y."/>
            <person name="Xu X."/>
            <person name="Zhang Y."/>
            <person name="Luo S."/>
            <person name="Chen H."/>
            <person name="Gao J."/>
            <person name="Mao Z."/>
            <person name="Pires J.C."/>
            <person name="Luo M."/>
            <person name="Kudrna D."/>
            <person name="Wing R.A."/>
            <person name="Meyers B.C."/>
            <person name="Yi K."/>
            <person name="Kong H."/>
            <person name="Lavrijsen P."/>
            <person name="Sunseri F."/>
            <person name="Falavigna A."/>
            <person name="Ye Y."/>
            <person name="Leebens-Mack J.H."/>
            <person name="Chen G."/>
        </authorList>
    </citation>
    <scope>NUCLEOTIDE SEQUENCE [LARGE SCALE GENOMIC DNA]</scope>
    <source>
        <strain evidence="2">cv. DH0086</strain>
    </source>
</reference>
<dbReference type="InterPro" id="IPR004158">
    <property type="entry name" value="DUF247_pln"/>
</dbReference>
<dbReference type="Pfam" id="PF03140">
    <property type="entry name" value="DUF247"/>
    <property type="match status" value="1"/>
</dbReference>
<evidence type="ECO:0000313" key="2">
    <source>
        <dbReference type="Proteomes" id="UP000243459"/>
    </source>
</evidence>
<name>A0A5P1E7Z1_ASPOF</name>
<protein>
    <submittedName>
        <fullName evidence="1">Uncharacterized protein</fullName>
    </submittedName>
</protein>
<dbReference type="PANTHER" id="PTHR31170:SF18">
    <property type="entry name" value="(WILD MALAYSIAN BANANA) HYPOTHETICAL PROTEIN"/>
    <property type="match status" value="1"/>
</dbReference>
<dbReference type="EMBL" id="CM007389">
    <property type="protein sequence ID" value="ONK58684.1"/>
    <property type="molecule type" value="Genomic_DNA"/>
</dbReference>
<dbReference type="PANTHER" id="PTHR31170">
    <property type="entry name" value="BNAC04G53230D PROTEIN"/>
    <property type="match status" value="1"/>
</dbReference>
<organism evidence="1 2">
    <name type="scientific">Asparagus officinalis</name>
    <name type="common">Garden asparagus</name>
    <dbReference type="NCBI Taxonomy" id="4686"/>
    <lineage>
        <taxon>Eukaryota</taxon>
        <taxon>Viridiplantae</taxon>
        <taxon>Streptophyta</taxon>
        <taxon>Embryophyta</taxon>
        <taxon>Tracheophyta</taxon>
        <taxon>Spermatophyta</taxon>
        <taxon>Magnoliopsida</taxon>
        <taxon>Liliopsida</taxon>
        <taxon>Asparagales</taxon>
        <taxon>Asparagaceae</taxon>
        <taxon>Asparagoideae</taxon>
        <taxon>Asparagus</taxon>
    </lineage>
</organism>
<accession>A0A5P1E7Z1</accession>
<evidence type="ECO:0000313" key="1">
    <source>
        <dbReference type="EMBL" id="ONK58684.1"/>
    </source>
</evidence>
<proteinExistence type="predicted"/>
<dbReference type="OMA" id="MELGNEW"/>
<keyword evidence="2" id="KW-1185">Reference proteome</keyword>
<gene>
    <name evidence="1" type="ORF">A4U43_C09F15600</name>
</gene>